<evidence type="ECO:0000256" key="1">
    <source>
        <dbReference type="ARBA" id="ARBA00022679"/>
    </source>
</evidence>
<dbReference type="Gene3D" id="3.30.559.10">
    <property type="entry name" value="Chloramphenicol acetyltransferase-like domain"/>
    <property type="match status" value="2"/>
</dbReference>
<dbReference type="GO" id="GO:0016740">
    <property type="term" value="F:transferase activity"/>
    <property type="evidence" value="ECO:0007669"/>
    <property type="project" value="UniProtKB-KW"/>
</dbReference>
<dbReference type="AlphaFoldDB" id="A0A6J0ZJB6"/>
<keyword evidence="2" id="KW-1185">Reference proteome</keyword>
<dbReference type="Pfam" id="PF02458">
    <property type="entry name" value="Transferase"/>
    <property type="match status" value="1"/>
</dbReference>
<organism evidence="2 3">
    <name type="scientific">Herrania umbratica</name>
    <dbReference type="NCBI Taxonomy" id="108875"/>
    <lineage>
        <taxon>Eukaryota</taxon>
        <taxon>Viridiplantae</taxon>
        <taxon>Streptophyta</taxon>
        <taxon>Embryophyta</taxon>
        <taxon>Tracheophyta</taxon>
        <taxon>Spermatophyta</taxon>
        <taxon>Magnoliopsida</taxon>
        <taxon>eudicotyledons</taxon>
        <taxon>Gunneridae</taxon>
        <taxon>Pentapetalae</taxon>
        <taxon>rosids</taxon>
        <taxon>malvids</taxon>
        <taxon>Malvales</taxon>
        <taxon>Malvaceae</taxon>
        <taxon>Byttnerioideae</taxon>
        <taxon>Herrania</taxon>
    </lineage>
</organism>
<evidence type="ECO:0000313" key="2">
    <source>
        <dbReference type="Proteomes" id="UP000504621"/>
    </source>
</evidence>
<dbReference type="OrthoDB" id="1862401at2759"/>
<keyword evidence="1" id="KW-0808">Transferase</keyword>
<dbReference type="InterPro" id="IPR051283">
    <property type="entry name" value="Sec_Metabolite_Acyltrans"/>
</dbReference>
<proteinExistence type="predicted"/>
<dbReference type="GeneID" id="110409792"/>
<gene>
    <name evidence="3" type="primary">LOC110409792</name>
</gene>
<evidence type="ECO:0000313" key="3">
    <source>
        <dbReference type="RefSeq" id="XP_021274931.1"/>
    </source>
</evidence>
<dbReference type="PANTHER" id="PTHR31896:SF43">
    <property type="entry name" value="PROTEIN ENHANCED PSEUDOMONAS SUSCEPTIBILITY 1"/>
    <property type="match status" value="1"/>
</dbReference>
<dbReference type="InterPro" id="IPR023213">
    <property type="entry name" value="CAT-like_dom_sf"/>
</dbReference>
<protein>
    <submittedName>
        <fullName evidence="3">Uncharacterized acetyltransferase At3g50280-like isoform X1</fullName>
    </submittedName>
</protein>
<dbReference type="RefSeq" id="XP_021274931.1">
    <property type="nucleotide sequence ID" value="XM_021419256.1"/>
</dbReference>
<dbReference type="PANTHER" id="PTHR31896">
    <property type="entry name" value="FAMILY REGULATORY PROTEIN, PUTATIVE (AFU_ORTHOLOGUE AFUA_3G14730)-RELATED"/>
    <property type="match status" value="1"/>
</dbReference>
<name>A0A6J0ZJB6_9ROSI</name>
<reference evidence="3" key="1">
    <citation type="submission" date="2025-08" db="UniProtKB">
        <authorList>
            <consortium name="RefSeq"/>
        </authorList>
    </citation>
    <scope>IDENTIFICATION</scope>
    <source>
        <tissue evidence="3">Leaf</tissue>
    </source>
</reference>
<sequence length="444" mass="49791">MAGIRCISSTMVQAETHKAWTQRVELTPWDLNLFAVGPVQKGLLFPRPKPSPEKEIENTLIQHLKASLAHTLDYFPPLAGRLATNEHDDDTISFCIDCNNAGALFIHAEADGVTISDIVKPVYVPSIVHSFFPLNGVKNYEGFSNPLLGVQVTELMDGVFVGCTINHSVVDGSSFWHFFNSWSEISRGSIHLSKLPVFQRSFLHSINYPIRIPRSYAEQFHEEFILPPNLKERVFHFTKQSIAKLKERANAEVGTNSISSLQALLSHIWRSVIRNKNLDPNEEMIFYMLIGARARLRDLPKQYFGNAVKSESVKMKAKELQEKGVGDIAWQMNRMIATQTEEEFKKVLESWIASPKVIKMAMMSSNVLIASSSPRFNMYGNDFGWGKPIAARSGPANKFDGKLTLFPGAEEGSIDIEACILSETLHVMANDQEFMDTVTIELIG</sequence>
<dbReference type="Proteomes" id="UP000504621">
    <property type="component" value="Unplaced"/>
</dbReference>
<accession>A0A6J0ZJB6</accession>